<dbReference type="EMBL" id="JARKIF010000001">
    <property type="protein sequence ID" value="KAJ7650674.1"/>
    <property type="molecule type" value="Genomic_DNA"/>
</dbReference>
<feature type="non-terminal residue" evidence="1">
    <location>
        <position position="1"/>
    </location>
</feature>
<name>A0AAD7CJQ8_9AGAR</name>
<comment type="caution">
    <text evidence="1">The sequence shown here is derived from an EMBL/GenBank/DDBJ whole genome shotgun (WGS) entry which is preliminary data.</text>
</comment>
<evidence type="ECO:0000313" key="1">
    <source>
        <dbReference type="EMBL" id="KAJ7650674.1"/>
    </source>
</evidence>
<organism evidence="1 2">
    <name type="scientific">Roridomyces roridus</name>
    <dbReference type="NCBI Taxonomy" id="1738132"/>
    <lineage>
        <taxon>Eukaryota</taxon>
        <taxon>Fungi</taxon>
        <taxon>Dikarya</taxon>
        <taxon>Basidiomycota</taxon>
        <taxon>Agaricomycotina</taxon>
        <taxon>Agaricomycetes</taxon>
        <taxon>Agaricomycetidae</taxon>
        <taxon>Agaricales</taxon>
        <taxon>Marasmiineae</taxon>
        <taxon>Mycenaceae</taxon>
        <taxon>Roridomyces</taxon>
    </lineage>
</organism>
<accession>A0AAD7CJQ8</accession>
<proteinExistence type="predicted"/>
<gene>
    <name evidence="1" type="ORF">FB45DRAFT_888463</name>
</gene>
<protein>
    <submittedName>
        <fullName evidence="1">Uncharacterized protein</fullName>
    </submittedName>
</protein>
<reference evidence="1" key="1">
    <citation type="submission" date="2023-03" db="EMBL/GenBank/DDBJ databases">
        <title>Massive genome expansion in bonnet fungi (Mycena s.s.) driven by repeated elements and novel gene families across ecological guilds.</title>
        <authorList>
            <consortium name="Lawrence Berkeley National Laboratory"/>
            <person name="Harder C.B."/>
            <person name="Miyauchi S."/>
            <person name="Viragh M."/>
            <person name="Kuo A."/>
            <person name="Thoen E."/>
            <person name="Andreopoulos B."/>
            <person name="Lu D."/>
            <person name="Skrede I."/>
            <person name="Drula E."/>
            <person name="Henrissat B."/>
            <person name="Morin E."/>
            <person name="Kohler A."/>
            <person name="Barry K."/>
            <person name="LaButti K."/>
            <person name="Morin E."/>
            <person name="Salamov A."/>
            <person name="Lipzen A."/>
            <person name="Mereny Z."/>
            <person name="Hegedus B."/>
            <person name="Baldrian P."/>
            <person name="Stursova M."/>
            <person name="Weitz H."/>
            <person name="Taylor A."/>
            <person name="Grigoriev I.V."/>
            <person name="Nagy L.G."/>
            <person name="Martin F."/>
            <person name="Kauserud H."/>
        </authorList>
    </citation>
    <scope>NUCLEOTIDE SEQUENCE</scope>
    <source>
        <strain evidence="1">9284</strain>
    </source>
</reference>
<dbReference type="AlphaFoldDB" id="A0AAD7CJQ8"/>
<sequence length="274" mass="31138">MMVRRMTKTALRAAKKLGARAPGFHLDGNSDAVAINTVDLDALKNCVGPVAQKVRSLGPVWVARFGKIDEHFVQKMMDNYHVALPEELDKGQLGILWRRLLRMLNHCDRRAKSASITMEAWVVHWCFWRVVTSGRCHSTGALISVPRGRNPLQASVGHCYDHENDMAADSQTRVWPGVRRDPELKGVFPEKSNFFVESLVSNMARSNFDRVEMVAGERKNFPFGLKLWDRWVHSFARVGYRTWWTEGLEGRRAGLAQAGEDVENWGGAKREEHL</sequence>
<dbReference type="Proteomes" id="UP001221142">
    <property type="component" value="Unassembled WGS sequence"/>
</dbReference>
<keyword evidence="2" id="KW-1185">Reference proteome</keyword>
<evidence type="ECO:0000313" key="2">
    <source>
        <dbReference type="Proteomes" id="UP001221142"/>
    </source>
</evidence>